<dbReference type="Proteomes" id="UP000620124">
    <property type="component" value="Unassembled WGS sequence"/>
</dbReference>
<keyword evidence="2" id="KW-1185">Reference proteome</keyword>
<comment type="caution">
    <text evidence="1">The sequence shown here is derived from an EMBL/GenBank/DDBJ whole genome shotgun (WGS) entry which is preliminary data.</text>
</comment>
<protein>
    <submittedName>
        <fullName evidence="1">Uncharacterized protein</fullName>
    </submittedName>
</protein>
<sequence>MLLESRTALRVNKKAALLPHFRKLSARPSRTHRGPDKSSIIPQKWAKLPTPLPGSPGPRPQAVGDIDGFRYPERLTSSRSPNGVEHFARCSHLSLCPSYLAPFFARRFLLRFLSMFPIAALTPTASLTSAVWPRYSSRPNLKLIVIILLAAF</sequence>
<dbReference type="AlphaFoldDB" id="A0A8H6YWU6"/>
<evidence type="ECO:0000313" key="2">
    <source>
        <dbReference type="Proteomes" id="UP000620124"/>
    </source>
</evidence>
<accession>A0A8H6YWU6</accession>
<gene>
    <name evidence="1" type="ORF">MVEN_00493900</name>
</gene>
<reference evidence="1" key="1">
    <citation type="submission" date="2020-05" db="EMBL/GenBank/DDBJ databases">
        <title>Mycena genomes resolve the evolution of fungal bioluminescence.</title>
        <authorList>
            <person name="Tsai I.J."/>
        </authorList>
    </citation>
    <scope>NUCLEOTIDE SEQUENCE</scope>
    <source>
        <strain evidence="1">CCC161011</strain>
    </source>
</reference>
<dbReference type="EMBL" id="JACAZI010000003">
    <property type="protein sequence ID" value="KAF7366169.1"/>
    <property type="molecule type" value="Genomic_DNA"/>
</dbReference>
<proteinExistence type="predicted"/>
<name>A0A8H6YWU6_9AGAR</name>
<evidence type="ECO:0000313" key="1">
    <source>
        <dbReference type="EMBL" id="KAF7366169.1"/>
    </source>
</evidence>
<organism evidence="1 2">
    <name type="scientific">Mycena venus</name>
    <dbReference type="NCBI Taxonomy" id="2733690"/>
    <lineage>
        <taxon>Eukaryota</taxon>
        <taxon>Fungi</taxon>
        <taxon>Dikarya</taxon>
        <taxon>Basidiomycota</taxon>
        <taxon>Agaricomycotina</taxon>
        <taxon>Agaricomycetes</taxon>
        <taxon>Agaricomycetidae</taxon>
        <taxon>Agaricales</taxon>
        <taxon>Marasmiineae</taxon>
        <taxon>Mycenaceae</taxon>
        <taxon>Mycena</taxon>
    </lineage>
</organism>